<comment type="caution">
    <text evidence="1">The sequence shown here is derived from an EMBL/GenBank/DDBJ whole genome shotgun (WGS) entry which is preliminary data.</text>
</comment>
<dbReference type="PATRIC" id="fig|477184.5.peg.1826"/>
<gene>
    <name evidence="1" type="ORF">KYC_09210</name>
</gene>
<protein>
    <submittedName>
        <fullName evidence="1">Uncharacterized protein</fullName>
    </submittedName>
</protein>
<accession>H0F500</accession>
<organism evidence="1 2">
    <name type="scientific">Achromobacter arsenitoxydans SY8</name>
    <dbReference type="NCBI Taxonomy" id="477184"/>
    <lineage>
        <taxon>Bacteria</taxon>
        <taxon>Pseudomonadati</taxon>
        <taxon>Pseudomonadota</taxon>
        <taxon>Betaproteobacteria</taxon>
        <taxon>Burkholderiales</taxon>
        <taxon>Alcaligenaceae</taxon>
        <taxon>Achromobacter</taxon>
    </lineage>
</organism>
<name>H0F500_9BURK</name>
<dbReference type="Proteomes" id="UP000003113">
    <property type="component" value="Unassembled WGS sequence"/>
</dbReference>
<reference evidence="1 2" key="1">
    <citation type="journal article" date="2012" name="J. Bacteriol.">
        <title>Genome sequence of the highly efficient arsenite-oxidizing bacterium Achromobacter arsenitoxydans SY8.</title>
        <authorList>
            <person name="Li X."/>
            <person name="Hu Y."/>
            <person name="Gong J."/>
            <person name="Lin Y."/>
            <person name="Johnstone L."/>
            <person name="Rensing C."/>
            <person name="Wang G."/>
        </authorList>
    </citation>
    <scope>NUCLEOTIDE SEQUENCE [LARGE SCALE GENOMIC DNA]</scope>
    <source>
        <strain evidence="1 2">SY8</strain>
    </source>
</reference>
<sequence length="46" mass="4783">MHFSRIDGAWVGGRIRLVDQVAKGAAKPRSGTGITTILASGAMKAE</sequence>
<proteinExistence type="predicted"/>
<evidence type="ECO:0000313" key="2">
    <source>
        <dbReference type="Proteomes" id="UP000003113"/>
    </source>
</evidence>
<dbReference type="AlphaFoldDB" id="H0F500"/>
<evidence type="ECO:0000313" key="1">
    <source>
        <dbReference type="EMBL" id="EHK66579.1"/>
    </source>
</evidence>
<dbReference type="EMBL" id="AGUF01000039">
    <property type="protein sequence ID" value="EHK66579.1"/>
    <property type="molecule type" value="Genomic_DNA"/>
</dbReference>
<keyword evidence="2" id="KW-1185">Reference proteome</keyword>